<dbReference type="InterPro" id="IPR029058">
    <property type="entry name" value="AB_hydrolase_fold"/>
</dbReference>
<evidence type="ECO:0000256" key="1">
    <source>
        <dbReference type="ARBA" id="ARBA00023157"/>
    </source>
</evidence>
<comment type="catalytic activity">
    <reaction evidence="4">
        <text>a monoacylglycerol + H2O = glycerol + a fatty acid + H(+)</text>
        <dbReference type="Rhea" id="RHEA:15245"/>
        <dbReference type="ChEBI" id="CHEBI:15377"/>
        <dbReference type="ChEBI" id="CHEBI:15378"/>
        <dbReference type="ChEBI" id="CHEBI:17408"/>
        <dbReference type="ChEBI" id="CHEBI:17754"/>
        <dbReference type="ChEBI" id="CHEBI:28868"/>
    </reaction>
</comment>
<dbReference type="GO" id="GO:0006629">
    <property type="term" value="P:lipid metabolic process"/>
    <property type="evidence" value="ECO:0007669"/>
    <property type="project" value="InterPro"/>
</dbReference>
<dbReference type="EMBL" id="CAJMWY010004266">
    <property type="protein sequence ID" value="CAE6526021.1"/>
    <property type="molecule type" value="Genomic_DNA"/>
</dbReference>
<dbReference type="PANTHER" id="PTHR45856">
    <property type="entry name" value="ALPHA/BETA-HYDROLASES SUPERFAMILY PROTEIN"/>
    <property type="match status" value="1"/>
</dbReference>
<keyword evidence="1" id="KW-1015">Disulfide bond</keyword>
<dbReference type="Proteomes" id="UP000663861">
    <property type="component" value="Unassembled WGS sequence"/>
</dbReference>
<protein>
    <recommendedName>
        <fullName evidence="6">Fungal lipase-type domain-containing protein</fullName>
    </recommendedName>
</protein>
<comment type="catalytic activity">
    <reaction evidence="3">
        <text>a diacylglycerol + H2O = a monoacylglycerol + a fatty acid + H(+)</text>
        <dbReference type="Rhea" id="RHEA:32731"/>
        <dbReference type="ChEBI" id="CHEBI:15377"/>
        <dbReference type="ChEBI" id="CHEBI:15378"/>
        <dbReference type="ChEBI" id="CHEBI:17408"/>
        <dbReference type="ChEBI" id="CHEBI:18035"/>
        <dbReference type="ChEBI" id="CHEBI:28868"/>
    </reaction>
</comment>
<dbReference type="CDD" id="cd00519">
    <property type="entry name" value="Lipase_3"/>
    <property type="match status" value="1"/>
</dbReference>
<sequence length="340" mass="35445">MKFGSFAVAITSLLHALAAPTPVDIEQRADSAVTPIGAATIASYSPYVNFAHALAAPTPVDIEQRADSAVTPIGAATIASYSPYVNFAAATYCSGTATWSCTACKRVPGFVPYATGGDGNGVQYWYVGWWPSGSSVVVAHEGTDPTKLLSVLTDADALFGKLDTALFPGVPSSVQVHSGFRDAHASTAAAVLAAVKKIIAEKGATKVTLVGHSLGGAIAALDALYLKLNLPSTVSIKAVTYGQPRVGNQEFANLMDQKVTDFSRITNLKDEVPIVPGRFLGYHHFSGEKHIESTGVWNACGGQDNTSTDCSTGAVPDIIQGNLIDHLGPYEGVWIGTLSC</sequence>
<comment type="caution">
    <text evidence="7">The sequence shown here is derived from an EMBL/GenBank/DDBJ whole genome shotgun (WGS) entry which is preliminary data.</text>
</comment>
<dbReference type="AlphaFoldDB" id="A0A8H3DGY2"/>
<evidence type="ECO:0000313" key="7">
    <source>
        <dbReference type="EMBL" id="CAE6526021.1"/>
    </source>
</evidence>
<evidence type="ECO:0000256" key="2">
    <source>
        <dbReference type="ARBA" id="ARBA00043996"/>
    </source>
</evidence>
<feature type="signal peptide" evidence="5">
    <location>
        <begin position="1"/>
        <end position="18"/>
    </location>
</feature>
<feature type="chain" id="PRO_5034447032" description="Fungal lipase-type domain-containing protein" evidence="5">
    <location>
        <begin position="19"/>
        <end position="340"/>
    </location>
</feature>
<dbReference type="Pfam" id="PF01764">
    <property type="entry name" value="Lipase_3"/>
    <property type="match status" value="1"/>
</dbReference>
<evidence type="ECO:0000313" key="8">
    <source>
        <dbReference type="Proteomes" id="UP000663861"/>
    </source>
</evidence>
<evidence type="ECO:0000256" key="5">
    <source>
        <dbReference type="SAM" id="SignalP"/>
    </source>
</evidence>
<dbReference type="InterPro" id="IPR051218">
    <property type="entry name" value="Sec_MonoDiacylglyc_Lipase"/>
</dbReference>
<evidence type="ECO:0000256" key="4">
    <source>
        <dbReference type="ARBA" id="ARBA00048461"/>
    </source>
</evidence>
<accession>A0A8H3DGY2</accession>
<evidence type="ECO:0000259" key="6">
    <source>
        <dbReference type="Pfam" id="PF01764"/>
    </source>
</evidence>
<reference evidence="7" key="1">
    <citation type="submission" date="2021-01" db="EMBL/GenBank/DDBJ databases">
        <authorList>
            <person name="Kaushik A."/>
        </authorList>
    </citation>
    <scope>NUCLEOTIDE SEQUENCE</scope>
    <source>
        <strain evidence="7">AG4-RS23</strain>
    </source>
</reference>
<keyword evidence="5" id="KW-0732">Signal</keyword>
<dbReference type="InterPro" id="IPR002921">
    <property type="entry name" value="Fungal_lipase-type"/>
</dbReference>
<evidence type="ECO:0000256" key="3">
    <source>
        <dbReference type="ARBA" id="ARBA00047591"/>
    </source>
</evidence>
<name>A0A8H3DGY2_9AGAM</name>
<dbReference type="PANTHER" id="PTHR45856:SF25">
    <property type="entry name" value="FUNGAL LIPASE-LIKE DOMAIN-CONTAINING PROTEIN"/>
    <property type="match status" value="1"/>
</dbReference>
<dbReference type="SUPFAM" id="SSF53474">
    <property type="entry name" value="alpha/beta-Hydrolases"/>
    <property type="match status" value="1"/>
</dbReference>
<gene>
    <name evidence="7" type="ORF">RDB_LOCUS164341</name>
</gene>
<comment type="similarity">
    <text evidence="2">Belongs to the AB hydrolase superfamily. Lipase family. Class 3 subfamily.</text>
</comment>
<proteinExistence type="inferred from homology"/>
<feature type="domain" description="Fungal lipase-type" evidence="6">
    <location>
        <begin position="137"/>
        <end position="278"/>
    </location>
</feature>
<organism evidence="7 8">
    <name type="scientific">Rhizoctonia solani</name>
    <dbReference type="NCBI Taxonomy" id="456999"/>
    <lineage>
        <taxon>Eukaryota</taxon>
        <taxon>Fungi</taxon>
        <taxon>Dikarya</taxon>
        <taxon>Basidiomycota</taxon>
        <taxon>Agaricomycotina</taxon>
        <taxon>Agaricomycetes</taxon>
        <taxon>Cantharellales</taxon>
        <taxon>Ceratobasidiaceae</taxon>
        <taxon>Rhizoctonia</taxon>
    </lineage>
</organism>
<dbReference type="Gene3D" id="3.40.50.1820">
    <property type="entry name" value="alpha/beta hydrolase"/>
    <property type="match status" value="1"/>
</dbReference>